<evidence type="ECO:0000256" key="2">
    <source>
        <dbReference type="ARBA" id="ARBA00023002"/>
    </source>
</evidence>
<keyword evidence="9" id="KW-1185">Reference proteome</keyword>
<comment type="catalytic activity">
    <reaction evidence="4">
        <text>an aldehyde + NAD(+) + H2O = a carboxylate + NADH + 2 H(+)</text>
        <dbReference type="Rhea" id="RHEA:16185"/>
        <dbReference type="ChEBI" id="CHEBI:15377"/>
        <dbReference type="ChEBI" id="CHEBI:15378"/>
        <dbReference type="ChEBI" id="CHEBI:17478"/>
        <dbReference type="ChEBI" id="CHEBI:29067"/>
        <dbReference type="ChEBI" id="CHEBI:57540"/>
        <dbReference type="ChEBI" id="CHEBI:57945"/>
        <dbReference type="EC" id="1.2.1.3"/>
    </reaction>
</comment>
<feature type="domain" description="Aldehyde dehydrogenase" evidence="7">
    <location>
        <begin position="28"/>
        <end position="464"/>
    </location>
</feature>
<dbReference type="PANTHER" id="PTHR11699">
    <property type="entry name" value="ALDEHYDE DEHYDROGENASE-RELATED"/>
    <property type="match status" value="1"/>
</dbReference>
<dbReference type="GO" id="GO:0004029">
    <property type="term" value="F:aldehyde dehydrogenase (NAD+) activity"/>
    <property type="evidence" value="ECO:0007669"/>
    <property type="project" value="UniProtKB-EC"/>
</dbReference>
<sequence>MGSVADYKLEDFQTFYNLINNELTTTTRTRHATNPSTNTPLPAVPVSTSEDVDRAVAAAQAAFPAWRDLTQNDRAAYLLRFADAIQANKEGFAKLLGEETGKPPQSAAVEVWLIEDHIRGTVVHRLTEEVIEDTDEKRFILRHVPLGVGAGIIPWNFPMTLGVVKLCSALLAGNTFIWKPSPYTPNTALKLGELGARIFPAGVLNVLSGEEDLGPWLTAHPGIAKISFTGSVATGKKVMQACAATLKRVTLELGGNDAAIVYPDVDLATVVPKIVFNALVNSGQVCIAIKRVYVHEQIYDAFLAAMMAFVQTMKVGPSDDPTTVLGPVQNSMHAIPADKLSFKPDATTKTDAGFFLPPTIIDNPPDDSQIVADEQFGLIVSLLKWSDEEDVLRRVNATLFGLGGSVWSKDVQRAEKMARRMEAGTVWVNTHLECGANGSYAGHKNSGIGAECGLLSIKEWCNLQGVYVRKD</sequence>
<evidence type="ECO:0000256" key="1">
    <source>
        <dbReference type="ARBA" id="ARBA00009986"/>
    </source>
</evidence>
<dbReference type="PROSITE" id="PS00687">
    <property type="entry name" value="ALDEHYDE_DEHYDR_GLU"/>
    <property type="match status" value="1"/>
</dbReference>
<comment type="caution">
    <text evidence="8">The sequence shown here is derived from an EMBL/GenBank/DDBJ whole genome shotgun (WGS) entry which is preliminary data.</text>
</comment>
<reference evidence="8" key="2">
    <citation type="submission" date="2023-06" db="EMBL/GenBank/DDBJ databases">
        <authorList>
            <consortium name="Lawrence Berkeley National Laboratory"/>
            <person name="Haridas S."/>
            <person name="Hensen N."/>
            <person name="Bonometti L."/>
            <person name="Westerberg I."/>
            <person name="Brannstrom I.O."/>
            <person name="Guillou S."/>
            <person name="Cros-Aarteil S."/>
            <person name="Calhoun S."/>
            <person name="Kuo A."/>
            <person name="Mondo S."/>
            <person name="Pangilinan J."/>
            <person name="Riley R."/>
            <person name="Labutti K."/>
            <person name="Andreopoulos B."/>
            <person name="Lipzen A."/>
            <person name="Chen C."/>
            <person name="Yanf M."/>
            <person name="Daum C."/>
            <person name="Ng V."/>
            <person name="Clum A."/>
            <person name="Steindorff A."/>
            <person name="Ohm R."/>
            <person name="Martin F."/>
            <person name="Silar P."/>
            <person name="Natvig D."/>
            <person name="Lalanne C."/>
            <person name="Gautier V."/>
            <person name="Ament-Velasquez S.L."/>
            <person name="Kruys A."/>
            <person name="Hutchinson M.I."/>
            <person name="Powell A.J."/>
            <person name="Barry K."/>
            <person name="Miller A.N."/>
            <person name="Grigoriev I.V."/>
            <person name="Debuchy R."/>
            <person name="Gladieux P."/>
            <person name="Thoren M.H."/>
            <person name="Johannesson H."/>
        </authorList>
    </citation>
    <scope>NUCLEOTIDE SEQUENCE</scope>
    <source>
        <strain evidence="8">CBS 314.62</strain>
    </source>
</reference>
<dbReference type="Proteomes" id="UP001270362">
    <property type="component" value="Unassembled WGS sequence"/>
</dbReference>
<dbReference type="Gene3D" id="3.40.309.10">
    <property type="entry name" value="Aldehyde Dehydrogenase, Chain A, domain 2"/>
    <property type="match status" value="1"/>
</dbReference>
<dbReference type="Gene3D" id="3.40.605.10">
    <property type="entry name" value="Aldehyde Dehydrogenase, Chain A, domain 1"/>
    <property type="match status" value="1"/>
</dbReference>
<organism evidence="8 9">
    <name type="scientific">Podospora appendiculata</name>
    <dbReference type="NCBI Taxonomy" id="314037"/>
    <lineage>
        <taxon>Eukaryota</taxon>
        <taxon>Fungi</taxon>
        <taxon>Dikarya</taxon>
        <taxon>Ascomycota</taxon>
        <taxon>Pezizomycotina</taxon>
        <taxon>Sordariomycetes</taxon>
        <taxon>Sordariomycetidae</taxon>
        <taxon>Sordariales</taxon>
        <taxon>Podosporaceae</taxon>
        <taxon>Podospora</taxon>
    </lineage>
</organism>
<dbReference type="Pfam" id="PF00171">
    <property type="entry name" value="Aldedh"/>
    <property type="match status" value="1"/>
</dbReference>
<reference evidence="8" key="1">
    <citation type="journal article" date="2023" name="Mol. Phylogenet. Evol.">
        <title>Genome-scale phylogeny and comparative genomics of the fungal order Sordariales.</title>
        <authorList>
            <person name="Hensen N."/>
            <person name="Bonometti L."/>
            <person name="Westerberg I."/>
            <person name="Brannstrom I.O."/>
            <person name="Guillou S."/>
            <person name="Cros-Aarteil S."/>
            <person name="Calhoun S."/>
            <person name="Haridas S."/>
            <person name="Kuo A."/>
            <person name="Mondo S."/>
            <person name="Pangilinan J."/>
            <person name="Riley R."/>
            <person name="LaButti K."/>
            <person name="Andreopoulos B."/>
            <person name="Lipzen A."/>
            <person name="Chen C."/>
            <person name="Yan M."/>
            <person name="Daum C."/>
            <person name="Ng V."/>
            <person name="Clum A."/>
            <person name="Steindorff A."/>
            <person name="Ohm R.A."/>
            <person name="Martin F."/>
            <person name="Silar P."/>
            <person name="Natvig D.O."/>
            <person name="Lalanne C."/>
            <person name="Gautier V."/>
            <person name="Ament-Velasquez S.L."/>
            <person name="Kruys A."/>
            <person name="Hutchinson M.I."/>
            <person name="Powell A.J."/>
            <person name="Barry K."/>
            <person name="Miller A.N."/>
            <person name="Grigoriev I.V."/>
            <person name="Debuchy R."/>
            <person name="Gladieux P."/>
            <person name="Hiltunen Thoren M."/>
            <person name="Johannesson H."/>
        </authorList>
    </citation>
    <scope>NUCLEOTIDE SEQUENCE</scope>
    <source>
        <strain evidence="8">CBS 314.62</strain>
    </source>
</reference>
<name>A0AAE0X461_9PEZI</name>
<keyword evidence="2 6" id="KW-0560">Oxidoreductase</keyword>
<evidence type="ECO:0000256" key="3">
    <source>
        <dbReference type="ARBA" id="ARBA00024226"/>
    </source>
</evidence>
<accession>A0AAE0X461</accession>
<evidence type="ECO:0000256" key="6">
    <source>
        <dbReference type="RuleBase" id="RU003345"/>
    </source>
</evidence>
<dbReference type="EMBL" id="JAULSO010000004">
    <property type="protein sequence ID" value="KAK3684320.1"/>
    <property type="molecule type" value="Genomic_DNA"/>
</dbReference>
<dbReference type="EC" id="1.2.1.3" evidence="3"/>
<dbReference type="InterPro" id="IPR029510">
    <property type="entry name" value="Ald_DH_CS_GLU"/>
</dbReference>
<evidence type="ECO:0000313" key="8">
    <source>
        <dbReference type="EMBL" id="KAK3684320.1"/>
    </source>
</evidence>
<protein>
    <recommendedName>
        <fullName evidence="3">aldehyde dehydrogenase (NAD(+))</fullName>
        <ecNumber evidence="3">1.2.1.3</ecNumber>
    </recommendedName>
</protein>
<dbReference type="InterPro" id="IPR016161">
    <property type="entry name" value="Ald_DH/histidinol_DH"/>
</dbReference>
<comment type="similarity">
    <text evidence="1 6">Belongs to the aldehyde dehydrogenase family.</text>
</comment>
<dbReference type="InterPro" id="IPR016163">
    <property type="entry name" value="Ald_DH_C"/>
</dbReference>
<dbReference type="InterPro" id="IPR044086">
    <property type="entry name" value="LUC3-like"/>
</dbReference>
<dbReference type="SUPFAM" id="SSF53720">
    <property type="entry name" value="ALDH-like"/>
    <property type="match status" value="1"/>
</dbReference>
<dbReference type="PROSITE" id="PS00070">
    <property type="entry name" value="ALDEHYDE_DEHYDR_CYS"/>
    <property type="match status" value="1"/>
</dbReference>
<evidence type="ECO:0000313" key="9">
    <source>
        <dbReference type="Proteomes" id="UP001270362"/>
    </source>
</evidence>
<dbReference type="InterPro" id="IPR016160">
    <property type="entry name" value="Ald_DH_CS_CYS"/>
</dbReference>
<gene>
    <name evidence="8" type="ORF">B0T22DRAFT_501547</name>
</gene>
<evidence type="ECO:0000259" key="7">
    <source>
        <dbReference type="Pfam" id="PF00171"/>
    </source>
</evidence>
<dbReference type="InterPro" id="IPR016162">
    <property type="entry name" value="Ald_DH_N"/>
</dbReference>
<feature type="active site" evidence="5">
    <location>
        <position position="252"/>
    </location>
</feature>
<dbReference type="CDD" id="cd07106">
    <property type="entry name" value="ALDH_AldA-AAD23400"/>
    <property type="match status" value="1"/>
</dbReference>
<dbReference type="AlphaFoldDB" id="A0AAE0X461"/>
<proteinExistence type="inferred from homology"/>
<evidence type="ECO:0000256" key="4">
    <source>
        <dbReference type="ARBA" id="ARBA00049194"/>
    </source>
</evidence>
<dbReference type="FunFam" id="3.40.605.10:FF:000007">
    <property type="entry name" value="NAD/NADP-dependent betaine aldehyde dehydrogenase"/>
    <property type="match status" value="1"/>
</dbReference>
<evidence type="ECO:0000256" key="5">
    <source>
        <dbReference type="PROSITE-ProRule" id="PRU10007"/>
    </source>
</evidence>
<dbReference type="InterPro" id="IPR015590">
    <property type="entry name" value="Aldehyde_DH_dom"/>
</dbReference>